<accession>A0ACB0KLN8</accession>
<protein>
    <submittedName>
        <fullName evidence="1">Uncharacterized protein</fullName>
    </submittedName>
</protein>
<reference evidence="1" key="1">
    <citation type="submission" date="2023-10" db="EMBL/GenBank/DDBJ databases">
        <authorList>
            <person name="Rodriguez Cubillos JULIANA M."/>
            <person name="De Vega J."/>
        </authorList>
    </citation>
    <scope>NUCLEOTIDE SEQUENCE</scope>
</reference>
<name>A0ACB0KLN8_TRIPR</name>
<proteinExistence type="predicted"/>
<gene>
    <name evidence="1" type="ORF">MILVUS5_LOCUS23891</name>
</gene>
<organism evidence="1 2">
    <name type="scientific">Trifolium pratense</name>
    <name type="common">Red clover</name>
    <dbReference type="NCBI Taxonomy" id="57577"/>
    <lineage>
        <taxon>Eukaryota</taxon>
        <taxon>Viridiplantae</taxon>
        <taxon>Streptophyta</taxon>
        <taxon>Embryophyta</taxon>
        <taxon>Tracheophyta</taxon>
        <taxon>Spermatophyta</taxon>
        <taxon>Magnoliopsida</taxon>
        <taxon>eudicotyledons</taxon>
        <taxon>Gunneridae</taxon>
        <taxon>Pentapetalae</taxon>
        <taxon>rosids</taxon>
        <taxon>fabids</taxon>
        <taxon>Fabales</taxon>
        <taxon>Fabaceae</taxon>
        <taxon>Papilionoideae</taxon>
        <taxon>50 kb inversion clade</taxon>
        <taxon>NPAAA clade</taxon>
        <taxon>Hologalegina</taxon>
        <taxon>IRL clade</taxon>
        <taxon>Trifolieae</taxon>
        <taxon>Trifolium</taxon>
    </lineage>
</organism>
<dbReference type="EMBL" id="CASHSV030000311">
    <property type="protein sequence ID" value="CAJ2657286.1"/>
    <property type="molecule type" value="Genomic_DNA"/>
</dbReference>
<evidence type="ECO:0000313" key="1">
    <source>
        <dbReference type="EMBL" id="CAJ2657286.1"/>
    </source>
</evidence>
<keyword evidence="2" id="KW-1185">Reference proteome</keyword>
<comment type="caution">
    <text evidence="1">The sequence shown here is derived from an EMBL/GenBank/DDBJ whole genome shotgun (WGS) entry which is preliminary data.</text>
</comment>
<dbReference type="Proteomes" id="UP001177021">
    <property type="component" value="Unassembled WGS sequence"/>
</dbReference>
<evidence type="ECO:0000313" key="2">
    <source>
        <dbReference type="Proteomes" id="UP001177021"/>
    </source>
</evidence>
<sequence>MEPLVSDFFKARGLTKFQIDSFNNFVNVDLKRTVDVNGFITVKLSTDDENQFSLRHFTASRKQPKTEAVLDAIFQADNESLRSFIERFNKEAVQYYTHKGQVATLHGDIEAARRVFNASSKGNEYIGQLPESKKSKATTSLPLPEISSIDLDSRFSKQENKDEKKLRKEKKEDDEASQEHRRPVPDGEFELMPFGEDPSRAVKIGTGLPELARKQLEACLKENADLFV</sequence>